<sequence>MYEYYAVVKCLVPESYTSNQVAVNQVLYYLANCMKVFKLLADAQQLMVASGAIQSSGSMALISIMDPAISLGVAYLAYTLYVDPQRRADLLHMYESLPQLALQCCGNVSQDGTGLLSLENLELRLTRIAILKSPPA</sequence>
<accession>A0A1D8NF64</accession>
<dbReference type="EMBL" id="CP017556">
    <property type="protein sequence ID" value="AOW04278.1"/>
    <property type="molecule type" value="Genomic_DNA"/>
</dbReference>
<dbReference type="RefSeq" id="XP_065950332.2">
    <property type="nucleotide sequence ID" value="XM_066094260.2"/>
</dbReference>
<protein>
    <submittedName>
        <fullName evidence="1">Uncharacterized protein</fullName>
    </submittedName>
</protein>
<evidence type="ECO:0000313" key="2">
    <source>
        <dbReference type="Proteomes" id="UP000182444"/>
    </source>
</evidence>
<gene>
    <name evidence="1" type="ORF">YALI1_D23668g</name>
</gene>
<dbReference type="GeneID" id="90949642"/>
<dbReference type="AlphaFoldDB" id="A0A1D8NF64"/>
<proteinExistence type="predicted"/>
<dbReference type="VEuPathDB" id="FungiDB:YALI1_D23668g"/>
<dbReference type="KEGG" id="yli:90949642"/>
<dbReference type="Proteomes" id="UP000182444">
    <property type="component" value="Chromosome 1D"/>
</dbReference>
<reference evidence="1 2" key="1">
    <citation type="journal article" date="2016" name="PLoS ONE">
        <title>Sequence Assembly of Yarrowia lipolytica Strain W29/CLIB89 Shows Transposable Element Diversity.</title>
        <authorList>
            <person name="Magnan C."/>
            <person name="Yu J."/>
            <person name="Chang I."/>
            <person name="Jahn E."/>
            <person name="Kanomata Y."/>
            <person name="Wu J."/>
            <person name="Zeller M."/>
            <person name="Oakes M."/>
            <person name="Baldi P."/>
            <person name="Sandmeyer S."/>
        </authorList>
    </citation>
    <scope>NUCLEOTIDE SEQUENCE [LARGE SCALE GENOMIC DNA]</scope>
    <source>
        <strain evidence="2">CLIB89(W29)</strain>
    </source>
</reference>
<organism evidence="1 2">
    <name type="scientific">Yarrowia lipolytica</name>
    <name type="common">Candida lipolytica</name>
    <dbReference type="NCBI Taxonomy" id="4952"/>
    <lineage>
        <taxon>Eukaryota</taxon>
        <taxon>Fungi</taxon>
        <taxon>Dikarya</taxon>
        <taxon>Ascomycota</taxon>
        <taxon>Saccharomycotina</taxon>
        <taxon>Dipodascomycetes</taxon>
        <taxon>Dipodascales</taxon>
        <taxon>Dipodascales incertae sedis</taxon>
        <taxon>Yarrowia</taxon>
    </lineage>
</organism>
<evidence type="ECO:0000313" key="1">
    <source>
        <dbReference type="EMBL" id="AOW04278.1"/>
    </source>
</evidence>
<name>A0A1D8NF64_YARLL</name>